<name>A0AAV2BHD1_9ARAC</name>
<dbReference type="AlphaFoldDB" id="A0AAV2BHD1"/>
<evidence type="ECO:0000313" key="2">
    <source>
        <dbReference type="Proteomes" id="UP001497382"/>
    </source>
</evidence>
<dbReference type="InterPro" id="IPR011990">
    <property type="entry name" value="TPR-like_helical_dom_sf"/>
</dbReference>
<comment type="caution">
    <text evidence="1">The sequence shown here is derived from an EMBL/GenBank/DDBJ whole genome shotgun (WGS) entry which is preliminary data.</text>
</comment>
<organism evidence="1 2">
    <name type="scientific">Larinioides sclopetarius</name>
    <dbReference type="NCBI Taxonomy" id="280406"/>
    <lineage>
        <taxon>Eukaryota</taxon>
        <taxon>Metazoa</taxon>
        <taxon>Ecdysozoa</taxon>
        <taxon>Arthropoda</taxon>
        <taxon>Chelicerata</taxon>
        <taxon>Arachnida</taxon>
        <taxon>Araneae</taxon>
        <taxon>Araneomorphae</taxon>
        <taxon>Entelegynae</taxon>
        <taxon>Araneoidea</taxon>
        <taxon>Araneidae</taxon>
        <taxon>Larinioides</taxon>
    </lineage>
</organism>
<gene>
    <name evidence="1" type="ORF">LARSCL_LOCUS19219</name>
</gene>
<evidence type="ECO:0008006" key="3">
    <source>
        <dbReference type="Google" id="ProtNLM"/>
    </source>
</evidence>
<keyword evidence="2" id="KW-1185">Reference proteome</keyword>
<dbReference type="Proteomes" id="UP001497382">
    <property type="component" value="Unassembled WGS sequence"/>
</dbReference>
<sequence>MENNKSRSKKDSILNRILEKYGECNDNSFLHIAINHLGVYEKYLKLLQEKGEAAFPNRLEYQKFQVAKLFIDKLKLLEFSLDPSLKGFKEYKDSTLPPLDAFTMTPEVKETRKIKFLRSIDRGDLLHLKVVEVCNEEYKLLVLNKYNDNERLVDYFIYAYIMKTYMLEKLPRSLKVNDLIRATVFGKLKMEGNIFSKLVVSFNENHICGKYKDIELGIIFESEIPFYPEDITNCNSFLNHMKASEKPEDSQELIKCMSSLGIDPYKIYSFHESGDGKKLGVPKEPSSQMELKTMEKSMNLVKEAEKQLLQGADRMSLLPLLEEALEICPKNDAAYAIRGQLYKSIFIAGNDSEYVLKALDDFEKALDLNGYNLIATREYLTLLVLSAEMYKGEGNMAKTDEIMKIIFRCQDVCDVTKTFQVLEQNEEEKQS</sequence>
<evidence type="ECO:0000313" key="1">
    <source>
        <dbReference type="EMBL" id="CAL1295329.1"/>
    </source>
</evidence>
<accession>A0AAV2BHD1</accession>
<reference evidence="1 2" key="1">
    <citation type="submission" date="2024-04" db="EMBL/GenBank/DDBJ databases">
        <authorList>
            <person name="Rising A."/>
            <person name="Reimegard J."/>
            <person name="Sonavane S."/>
            <person name="Akerstrom W."/>
            <person name="Nylinder S."/>
            <person name="Hedman E."/>
            <person name="Kallberg Y."/>
        </authorList>
    </citation>
    <scope>NUCLEOTIDE SEQUENCE [LARGE SCALE GENOMIC DNA]</scope>
</reference>
<dbReference type="EMBL" id="CAXIEN010000367">
    <property type="protein sequence ID" value="CAL1295329.1"/>
    <property type="molecule type" value="Genomic_DNA"/>
</dbReference>
<proteinExistence type="predicted"/>
<protein>
    <recommendedName>
        <fullName evidence="3">Tetratricopeptide repeat protein</fullName>
    </recommendedName>
</protein>
<dbReference type="Gene3D" id="1.25.40.10">
    <property type="entry name" value="Tetratricopeptide repeat domain"/>
    <property type="match status" value="1"/>
</dbReference>